<dbReference type="EMBL" id="BAAAQG010000002">
    <property type="protein sequence ID" value="GAA1697013.1"/>
    <property type="molecule type" value="Genomic_DNA"/>
</dbReference>
<keyword evidence="1" id="KW-1133">Transmembrane helix</keyword>
<evidence type="ECO:0000313" key="2">
    <source>
        <dbReference type="EMBL" id="GAA1697013.1"/>
    </source>
</evidence>
<evidence type="ECO:0000256" key="1">
    <source>
        <dbReference type="SAM" id="Phobius"/>
    </source>
</evidence>
<dbReference type="Proteomes" id="UP001500383">
    <property type="component" value="Unassembled WGS sequence"/>
</dbReference>
<evidence type="ECO:0008006" key="4">
    <source>
        <dbReference type="Google" id="ProtNLM"/>
    </source>
</evidence>
<keyword evidence="1" id="KW-0472">Membrane</keyword>
<feature type="transmembrane region" description="Helical" evidence="1">
    <location>
        <begin position="112"/>
        <end position="130"/>
    </location>
</feature>
<proteinExistence type="predicted"/>
<feature type="transmembrane region" description="Helical" evidence="1">
    <location>
        <begin position="150"/>
        <end position="172"/>
    </location>
</feature>
<protein>
    <recommendedName>
        <fullName evidence="4">Transmembrane protein</fullName>
    </recommendedName>
</protein>
<keyword evidence="3" id="KW-1185">Reference proteome</keyword>
<comment type="caution">
    <text evidence="2">The sequence shown here is derived from an EMBL/GenBank/DDBJ whole genome shotgun (WGS) entry which is preliminary data.</text>
</comment>
<keyword evidence="1" id="KW-0812">Transmembrane</keyword>
<sequence length="188" mass="20576">MNTADRPDPIQGIMESSRTVDSEFRRRDRMLGHTLVIGRAYLASALLIVLLAAALALPHSDGVRGLDVLFFTEAARDQQTSLPSHVFVLLYSAGAILFGAVMIITQKWWAAGIAWGASCVATVYGMLAIWLRQSGRGPNPDFQDFGAPGIGLYVSVILVLLLVMTLAGVLWARTPEQRELEDSVRHRD</sequence>
<gene>
    <name evidence="2" type="ORF">GCM10009831_01270</name>
</gene>
<reference evidence="2 3" key="1">
    <citation type="journal article" date="2019" name="Int. J. Syst. Evol. Microbiol.">
        <title>The Global Catalogue of Microorganisms (GCM) 10K type strain sequencing project: providing services to taxonomists for standard genome sequencing and annotation.</title>
        <authorList>
            <consortium name="The Broad Institute Genomics Platform"/>
            <consortium name="The Broad Institute Genome Sequencing Center for Infectious Disease"/>
            <person name="Wu L."/>
            <person name="Ma J."/>
        </authorList>
    </citation>
    <scope>NUCLEOTIDE SEQUENCE [LARGE SCALE GENOMIC DNA]</scope>
    <source>
        <strain evidence="2 3">JCM 16002</strain>
    </source>
</reference>
<evidence type="ECO:0000313" key="3">
    <source>
        <dbReference type="Proteomes" id="UP001500383"/>
    </source>
</evidence>
<feature type="transmembrane region" description="Helical" evidence="1">
    <location>
        <begin position="86"/>
        <end position="105"/>
    </location>
</feature>
<name>A0ABN2I258_9ACTN</name>
<feature type="transmembrane region" description="Helical" evidence="1">
    <location>
        <begin position="35"/>
        <end position="57"/>
    </location>
</feature>
<accession>A0ABN2I258</accession>
<organism evidence="2 3">
    <name type="scientific">Dietzia cercidiphylli</name>
    <dbReference type="NCBI Taxonomy" id="498199"/>
    <lineage>
        <taxon>Bacteria</taxon>
        <taxon>Bacillati</taxon>
        <taxon>Actinomycetota</taxon>
        <taxon>Actinomycetes</taxon>
        <taxon>Mycobacteriales</taxon>
        <taxon>Dietziaceae</taxon>
        <taxon>Dietzia</taxon>
    </lineage>
</organism>